<accession>A0A7W6GY39</accession>
<comment type="subcellular location">
    <subcellularLocation>
        <location evidence="1">Cell outer membrane</location>
    </subcellularLocation>
</comment>
<dbReference type="EMBL" id="JACIEI010000001">
    <property type="protein sequence ID" value="MBB3992506.1"/>
    <property type="molecule type" value="Genomic_DNA"/>
</dbReference>
<keyword evidence="5" id="KW-0732">Signal</keyword>
<evidence type="ECO:0000256" key="2">
    <source>
        <dbReference type="ARBA" id="ARBA00023136"/>
    </source>
</evidence>
<evidence type="ECO:0000256" key="4">
    <source>
        <dbReference type="PROSITE-ProRule" id="PRU00473"/>
    </source>
</evidence>
<dbReference type="InterPro" id="IPR050330">
    <property type="entry name" value="Bact_OuterMem_StrucFunc"/>
</dbReference>
<protein>
    <submittedName>
        <fullName evidence="7">Outer membrane protein OmpA-like peptidoglycan-associated protein</fullName>
    </submittedName>
</protein>
<dbReference type="InterPro" id="IPR036737">
    <property type="entry name" value="OmpA-like_sf"/>
</dbReference>
<dbReference type="InterPro" id="IPR027367">
    <property type="entry name" value="Gly-zipper_YMGG"/>
</dbReference>
<dbReference type="Pfam" id="PF00691">
    <property type="entry name" value="OmpA"/>
    <property type="match status" value="1"/>
</dbReference>
<dbReference type="PANTHER" id="PTHR30329:SF21">
    <property type="entry name" value="LIPOPROTEIN YIAD-RELATED"/>
    <property type="match status" value="1"/>
</dbReference>
<dbReference type="RefSeq" id="WP_184561731.1">
    <property type="nucleotide sequence ID" value="NZ_JACIEI010000001.1"/>
</dbReference>
<evidence type="ECO:0000256" key="1">
    <source>
        <dbReference type="ARBA" id="ARBA00004442"/>
    </source>
</evidence>
<dbReference type="PANTHER" id="PTHR30329">
    <property type="entry name" value="STATOR ELEMENT OF FLAGELLAR MOTOR COMPLEX"/>
    <property type="match status" value="1"/>
</dbReference>
<evidence type="ECO:0000313" key="7">
    <source>
        <dbReference type="EMBL" id="MBB3992506.1"/>
    </source>
</evidence>
<reference evidence="7 8" key="1">
    <citation type="submission" date="2020-08" db="EMBL/GenBank/DDBJ databases">
        <title>Genomic Encyclopedia of Type Strains, Phase IV (KMG-IV): sequencing the most valuable type-strain genomes for metagenomic binning, comparative biology and taxonomic classification.</title>
        <authorList>
            <person name="Goeker M."/>
        </authorList>
    </citation>
    <scope>NUCLEOTIDE SEQUENCE [LARGE SCALE GENOMIC DNA]</scope>
    <source>
        <strain evidence="7 8">DSM 102234</strain>
    </source>
</reference>
<dbReference type="PROSITE" id="PS51257">
    <property type="entry name" value="PROKAR_LIPOPROTEIN"/>
    <property type="match status" value="1"/>
</dbReference>
<keyword evidence="8" id="KW-1185">Reference proteome</keyword>
<keyword evidence="2 4" id="KW-0472">Membrane</keyword>
<dbReference type="PROSITE" id="PS51123">
    <property type="entry name" value="OMPA_2"/>
    <property type="match status" value="1"/>
</dbReference>
<dbReference type="CDD" id="cd07185">
    <property type="entry name" value="OmpA_C-like"/>
    <property type="match status" value="1"/>
</dbReference>
<name>A0A7W6GY39_9RHOB</name>
<dbReference type="SUPFAM" id="SSF103088">
    <property type="entry name" value="OmpA-like"/>
    <property type="match status" value="1"/>
</dbReference>
<comment type="caution">
    <text evidence="7">The sequence shown here is derived from an EMBL/GenBank/DDBJ whole genome shotgun (WGS) entry which is preliminary data.</text>
</comment>
<feature type="signal peptide" evidence="5">
    <location>
        <begin position="1"/>
        <end position="22"/>
    </location>
</feature>
<proteinExistence type="predicted"/>
<feature type="chain" id="PRO_5031149486" evidence="5">
    <location>
        <begin position="23"/>
        <end position="225"/>
    </location>
</feature>
<gene>
    <name evidence="7" type="ORF">GGR95_000125</name>
</gene>
<organism evidence="7 8">
    <name type="scientific">Sulfitobacter undariae</name>
    <dbReference type="NCBI Taxonomy" id="1563671"/>
    <lineage>
        <taxon>Bacteria</taxon>
        <taxon>Pseudomonadati</taxon>
        <taxon>Pseudomonadota</taxon>
        <taxon>Alphaproteobacteria</taxon>
        <taxon>Rhodobacterales</taxon>
        <taxon>Roseobacteraceae</taxon>
        <taxon>Sulfitobacter</taxon>
    </lineage>
</organism>
<keyword evidence="3" id="KW-0998">Cell outer membrane</keyword>
<dbReference type="Proteomes" id="UP000530268">
    <property type="component" value="Unassembled WGS sequence"/>
</dbReference>
<sequence length="225" mass="22939">MTIMKFPLVVAMAGVVALGACTDPNGSILAQNGDSNKNLKNGALIGAGAGAVIGALSKGDGNRDKGALQGALIGAALGAGGGALLDKQERDLRASLGNDNVTINNTGDRLIVTLPQDILFSTGSSAVRPDLQRDLGAVAGNLQAYPNSTIQIIGHTDSDGEASYNQQLSESRAQAVANVLLNNGISSARVQSFGRGESQPVSSNLNPQGKAQNRRVEIVILPNAT</sequence>
<evidence type="ECO:0000256" key="3">
    <source>
        <dbReference type="ARBA" id="ARBA00023237"/>
    </source>
</evidence>
<dbReference type="InterPro" id="IPR006665">
    <property type="entry name" value="OmpA-like"/>
</dbReference>
<dbReference type="InterPro" id="IPR006664">
    <property type="entry name" value="OMP_bac"/>
</dbReference>
<dbReference type="Pfam" id="PF13441">
    <property type="entry name" value="Gly-zipper_YMGG"/>
    <property type="match status" value="1"/>
</dbReference>
<feature type="domain" description="OmpA-like" evidence="6">
    <location>
        <begin position="107"/>
        <end position="224"/>
    </location>
</feature>
<evidence type="ECO:0000259" key="6">
    <source>
        <dbReference type="PROSITE" id="PS51123"/>
    </source>
</evidence>
<dbReference type="GO" id="GO:0009279">
    <property type="term" value="C:cell outer membrane"/>
    <property type="evidence" value="ECO:0007669"/>
    <property type="project" value="UniProtKB-SubCell"/>
</dbReference>
<evidence type="ECO:0000313" key="8">
    <source>
        <dbReference type="Proteomes" id="UP000530268"/>
    </source>
</evidence>
<dbReference type="Gene3D" id="3.30.1330.60">
    <property type="entry name" value="OmpA-like domain"/>
    <property type="match status" value="1"/>
</dbReference>
<dbReference type="PRINTS" id="PR01021">
    <property type="entry name" value="OMPADOMAIN"/>
</dbReference>
<dbReference type="AlphaFoldDB" id="A0A7W6GY39"/>
<evidence type="ECO:0000256" key="5">
    <source>
        <dbReference type="SAM" id="SignalP"/>
    </source>
</evidence>